<keyword evidence="1" id="KW-0812">Transmembrane</keyword>
<evidence type="ECO:0000313" key="3">
    <source>
        <dbReference type="Proteomes" id="UP000267049"/>
    </source>
</evidence>
<dbReference type="RefSeq" id="WP_123088526.1">
    <property type="nucleotide sequence ID" value="NZ_RIBS01000006.1"/>
</dbReference>
<protein>
    <submittedName>
        <fullName evidence="2">Uncharacterized protein</fullName>
    </submittedName>
</protein>
<name>A0A3M8SPS7_9GAMM</name>
<evidence type="ECO:0000256" key="1">
    <source>
        <dbReference type="SAM" id="Phobius"/>
    </source>
</evidence>
<dbReference type="EMBL" id="RIBS01000006">
    <property type="protein sequence ID" value="RNF82793.1"/>
    <property type="molecule type" value="Genomic_DNA"/>
</dbReference>
<keyword evidence="1" id="KW-1133">Transmembrane helix</keyword>
<organism evidence="2 3">
    <name type="scientific">Montanilutibacter psychrotolerans</name>
    <dbReference type="NCBI Taxonomy" id="1327343"/>
    <lineage>
        <taxon>Bacteria</taxon>
        <taxon>Pseudomonadati</taxon>
        <taxon>Pseudomonadota</taxon>
        <taxon>Gammaproteobacteria</taxon>
        <taxon>Lysobacterales</taxon>
        <taxon>Lysobacteraceae</taxon>
        <taxon>Montanilutibacter</taxon>
    </lineage>
</organism>
<dbReference type="Proteomes" id="UP000267049">
    <property type="component" value="Unassembled WGS sequence"/>
</dbReference>
<proteinExistence type="predicted"/>
<feature type="transmembrane region" description="Helical" evidence="1">
    <location>
        <begin position="7"/>
        <end position="30"/>
    </location>
</feature>
<keyword evidence="1" id="KW-0472">Membrane</keyword>
<reference evidence="2 3" key="1">
    <citation type="submission" date="2018-11" db="EMBL/GenBank/DDBJ databases">
        <title>Lysobacter cryohumiis sp. nov., isolated from soil in the Tianshan Mountains, Xinjiang, China.</title>
        <authorList>
            <person name="Luo Y."/>
            <person name="Sheng H."/>
        </authorList>
    </citation>
    <scope>NUCLEOTIDE SEQUENCE [LARGE SCALE GENOMIC DNA]</scope>
    <source>
        <strain evidence="2 3">ZS60</strain>
    </source>
</reference>
<evidence type="ECO:0000313" key="2">
    <source>
        <dbReference type="EMBL" id="RNF82793.1"/>
    </source>
</evidence>
<comment type="caution">
    <text evidence="2">The sequence shown here is derived from an EMBL/GenBank/DDBJ whole genome shotgun (WGS) entry which is preliminary data.</text>
</comment>
<sequence>MKTLIAIVAWCLLFVLCWPLALLALVLWPVVWLLALPFRLVGITFSALFAFLQALLLLPARLLGGRSGPQYANRATA</sequence>
<dbReference type="AlphaFoldDB" id="A0A3M8SPS7"/>
<feature type="transmembrane region" description="Helical" evidence="1">
    <location>
        <begin position="36"/>
        <end position="58"/>
    </location>
</feature>
<accession>A0A3M8SPS7</accession>
<gene>
    <name evidence="2" type="ORF">EER27_12825</name>
</gene>
<keyword evidence="3" id="KW-1185">Reference proteome</keyword>